<name>W6TE72_HOLOB</name>
<dbReference type="OrthoDB" id="8451553at2"/>
<protein>
    <submittedName>
        <fullName evidence="1">Uncharacterized protein</fullName>
    </submittedName>
</protein>
<accession>W6TE72</accession>
<dbReference type="RefSeq" id="WP_024161198.1">
    <property type="nucleotide sequence ID" value="NZ_AWTR02000074.1"/>
</dbReference>
<evidence type="ECO:0000313" key="2">
    <source>
        <dbReference type="Proteomes" id="UP000019112"/>
    </source>
</evidence>
<dbReference type="EMBL" id="AWTR02000074">
    <property type="protein sequence ID" value="ETZ06939.1"/>
    <property type="molecule type" value="Genomic_DNA"/>
</dbReference>
<dbReference type="AlphaFoldDB" id="W6TE72"/>
<reference evidence="1 2" key="1">
    <citation type="journal article" date="2014" name="FEMS Microbiol. Lett.">
        <title>Draft genome sequences of three Holospora species (Holospora obtusa, Holospora undulata, and Holospora elegans), endonuclear symbiotic bacteria of the ciliate Paramecium caudatum.</title>
        <authorList>
            <person name="Dohra H."/>
            <person name="Tanaka K."/>
            <person name="Suzuki T."/>
            <person name="Fujishima M."/>
            <person name="Suzuki H."/>
        </authorList>
    </citation>
    <scope>NUCLEOTIDE SEQUENCE [LARGE SCALE GENOMIC DNA]</scope>
    <source>
        <strain evidence="1 2">F1</strain>
    </source>
</reference>
<comment type="caution">
    <text evidence="1">The sequence shown here is derived from an EMBL/GenBank/DDBJ whole genome shotgun (WGS) entry which is preliminary data.</text>
</comment>
<gene>
    <name evidence="1" type="ORF">P618_200837</name>
</gene>
<proteinExistence type="predicted"/>
<organism evidence="1 2">
    <name type="scientific">Holospora obtusa F1</name>
    <dbReference type="NCBI Taxonomy" id="1399147"/>
    <lineage>
        <taxon>Bacteria</taxon>
        <taxon>Pseudomonadati</taxon>
        <taxon>Pseudomonadota</taxon>
        <taxon>Alphaproteobacteria</taxon>
        <taxon>Holosporales</taxon>
        <taxon>Holosporaceae</taxon>
        <taxon>Holospora</taxon>
    </lineage>
</organism>
<dbReference type="Proteomes" id="UP000019112">
    <property type="component" value="Unassembled WGS sequence"/>
</dbReference>
<sequence>MVKICGKYQWNSEKYGENQDGKDNTKRKKWLKLYFGIDLDSRLVVFQKITDNLTYDGSVTGCLIEKIMAYFGIFSEFYADGDTWNSIFNLLYLCNIKPFISMPKNATLSEEKEDEAFMVKTPRGVGLFWINMMLAAQKNGRKLAGIISEV</sequence>
<evidence type="ECO:0000313" key="1">
    <source>
        <dbReference type="EMBL" id="ETZ06939.1"/>
    </source>
</evidence>
<keyword evidence="2" id="KW-1185">Reference proteome</keyword>